<evidence type="ECO:0000313" key="8">
    <source>
        <dbReference type="Proteomes" id="UP000006727"/>
    </source>
</evidence>
<evidence type="ECO:0000256" key="3">
    <source>
        <dbReference type="ARBA" id="ARBA00022676"/>
    </source>
</evidence>
<dbReference type="Gramene" id="Pp3c2_18670V3.2">
    <property type="protein sequence ID" value="Pp3c2_18670V3.2"/>
    <property type="gene ID" value="Pp3c2_18670"/>
</dbReference>
<evidence type="ECO:0000256" key="5">
    <source>
        <dbReference type="RuleBase" id="RU362027"/>
    </source>
</evidence>
<evidence type="ECO:0000256" key="4">
    <source>
        <dbReference type="ARBA" id="ARBA00022679"/>
    </source>
</evidence>
<dbReference type="Gramene" id="Pp3c2_18670V3.1">
    <property type="protein sequence ID" value="Pp3c2_18670V3.1"/>
    <property type="gene ID" value="Pp3c2_18670"/>
</dbReference>
<protein>
    <recommendedName>
        <fullName evidence="5">Hexosyltransferase</fullName>
        <ecNumber evidence="5">2.4.1.-</ecNumber>
    </recommendedName>
</protein>
<dbReference type="EnsemblPlants" id="Pp3c2_18670V3.3">
    <property type="protein sequence ID" value="Pp3c2_18670V3.3"/>
    <property type="gene ID" value="Pp3c2_18670"/>
</dbReference>
<dbReference type="PANTHER" id="PTHR13778">
    <property type="entry name" value="GLYCOSYLTRANSFERASE 8 DOMAIN-CONTAINING PROTEIN"/>
    <property type="match status" value="1"/>
</dbReference>
<keyword evidence="8" id="KW-1185">Reference proteome</keyword>
<dbReference type="OrthoDB" id="411524at2759"/>
<reference evidence="6 8" key="2">
    <citation type="journal article" date="2018" name="Plant J.">
        <title>The Physcomitrella patens chromosome-scale assembly reveals moss genome structure and evolution.</title>
        <authorList>
            <person name="Lang D."/>
            <person name="Ullrich K.K."/>
            <person name="Murat F."/>
            <person name="Fuchs J."/>
            <person name="Jenkins J."/>
            <person name="Haas F.B."/>
            <person name="Piednoel M."/>
            <person name="Gundlach H."/>
            <person name="Van Bel M."/>
            <person name="Meyberg R."/>
            <person name="Vives C."/>
            <person name="Morata J."/>
            <person name="Symeonidi A."/>
            <person name="Hiss M."/>
            <person name="Muchero W."/>
            <person name="Kamisugi Y."/>
            <person name="Saleh O."/>
            <person name="Blanc G."/>
            <person name="Decker E.L."/>
            <person name="van Gessel N."/>
            <person name="Grimwood J."/>
            <person name="Hayes R.D."/>
            <person name="Graham S.W."/>
            <person name="Gunter L.E."/>
            <person name="McDaniel S.F."/>
            <person name="Hoernstein S.N.W."/>
            <person name="Larsson A."/>
            <person name="Li F.W."/>
            <person name="Perroud P.F."/>
            <person name="Phillips J."/>
            <person name="Ranjan P."/>
            <person name="Rokshar D.S."/>
            <person name="Rothfels C.J."/>
            <person name="Schneider L."/>
            <person name="Shu S."/>
            <person name="Stevenson D.W."/>
            <person name="Thummler F."/>
            <person name="Tillich M."/>
            <person name="Villarreal Aguilar J.C."/>
            <person name="Widiez T."/>
            <person name="Wong G.K."/>
            <person name="Wymore A."/>
            <person name="Zhang Y."/>
            <person name="Zimmer A.D."/>
            <person name="Quatrano R.S."/>
            <person name="Mayer K.F.X."/>
            <person name="Goodstein D."/>
            <person name="Casacuberta J.M."/>
            <person name="Vandepoele K."/>
            <person name="Reski R."/>
            <person name="Cuming A.C."/>
            <person name="Tuskan G.A."/>
            <person name="Maumus F."/>
            <person name="Salse J."/>
            <person name="Schmutz J."/>
            <person name="Rensing S.A."/>
        </authorList>
    </citation>
    <scope>NUCLEOTIDE SEQUENCE [LARGE SCALE GENOMIC DNA]</scope>
    <source>
        <strain evidence="7 8">cv. Gransden 2004</strain>
    </source>
</reference>
<dbReference type="GO" id="GO:0005794">
    <property type="term" value="C:Golgi apparatus"/>
    <property type="evidence" value="ECO:0000318"/>
    <property type="project" value="GO_Central"/>
</dbReference>
<dbReference type="SUPFAM" id="SSF53448">
    <property type="entry name" value="Nucleotide-diphospho-sugar transferases"/>
    <property type="match status" value="1"/>
</dbReference>
<comment type="similarity">
    <text evidence="2 5">Belongs to the glycosyltransferase 8 family.</text>
</comment>
<organism evidence="6">
    <name type="scientific">Physcomitrium patens</name>
    <name type="common">Spreading-leaved earth moss</name>
    <name type="synonym">Physcomitrella patens</name>
    <dbReference type="NCBI Taxonomy" id="3218"/>
    <lineage>
        <taxon>Eukaryota</taxon>
        <taxon>Viridiplantae</taxon>
        <taxon>Streptophyta</taxon>
        <taxon>Embryophyta</taxon>
        <taxon>Bryophyta</taxon>
        <taxon>Bryophytina</taxon>
        <taxon>Bryopsida</taxon>
        <taxon>Funariidae</taxon>
        <taxon>Funariales</taxon>
        <taxon>Funariaceae</taxon>
        <taxon>Physcomitrium</taxon>
    </lineage>
</organism>
<dbReference type="InterPro" id="IPR050748">
    <property type="entry name" value="Glycosyltrans_8_dom-fam"/>
</dbReference>
<dbReference type="Gene3D" id="3.90.550.10">
    <property type="entry name" value="Spore Coat Polysaccharide Biosynthesis Protein SpsA, Chain A"/>
    <property type="match status" value="1"/>
</dbReference>
<dbReference type="FunFam" id="3.90.550.10:FF:000371">
    <property type="entry name" value="Hexosyltransferase"/>
    <property type="match status" value="1"/>
</dbReference>
<evidence type="ECO:0000313" key="6">
    <source>
        <dbReference type="EMBL" id="PNR60106.1"/>
    </source>
</evidence>
<dbReference type="Gramene" id="Pp3c2_18670V3.3">
    <property type="protein sequence ID" value="Pp3c2_18670V3.3"/>
    <property type="gene ID" value="Pp3c2_18670"/>
</dbReference>
<dbReference type="PANTHER" id="PTHR13778:SF13">
    <property type="entry name" value="GALACTURONOSYLTRANSFERASE-LIKE 3-RELATED"/>
    <property type="match status" value="1"/>
</dbReference>
<reference evidence="7" key="3">
    <citation type="submission" date="2020-12" db="UniProtKB">
        <authorList>
            <consortium name="EnsemblPlants"/>
        </authorList>
    </citation>
    <scope>IDENTIFICATION</scope>
</reference>
<dbReference type="EC" id="2.4.1.-" evidence="5"/>
<dbReference type="RefSeq" id="XP_024399370.1">
    <property type="nucleotide sequence ID" value="XM_024543602.2"/>
</dbReference>
<sequence>MAPSATMWRLLPPWQNLHNGAIVSIWPCMPGFHRCSLGLRTPTCMLVDQPAAPDVAEYRQSHSTQLWLTTLPLAIVVTIFLVSIAAQDFNGVDTTSQTQPQFPAYRRVHTGIPFKTRVSTSWSITTSKLGHFFDVKRFHPKSLRSNQSASTRPVKIPEYESTTGQLLGVESVGEHPHPSVQRAAKSSSRSNIGLLPDLVSYSNEGLPLAQGQRQLKNQERFTKPSSTIEQLEKSQFPRFRKAVSLPNRTCSDASQCIDSNCDNEAQGSFCNERLVHIAMTLDINYLRGSMAAIYSILRHAECSGNIRFHFVATNGKEKLEKVVAETLPFLQFQTYPFDESLVKSRISYAVRHALEEPLNYARFYLAHMIDPCVKRIIYLDSDVLVIDRIEELWMINMGNSTVGTPEYCHANFHSYFTERFWRNSSLASIFANKKPCYFNSGVMLINLDRWRKEACTATLEYWMEVQKERHIYELGSLPPLLLTFAGSIQAIDSRWNQHGLGGDILRGDCRPTRNEPASLLHWSGGGKPWQRLDIHQPCPVDSIWAQYDLLEPSG</sequence>
<keyword evidence="4" id="KW-0808">Transferase</keyword>
<dbReference type="PaxDb" id="3218-PP1S281_1V6.1"/>
<gene>
    <name evidence="7" type="primary">LOC112293776</name>
    <name evidence="6" type="ORF">PHYPA_002899</name>
</gene>
<dbReference type="KEGG" id="ppp:112293776"/>
<evidence type="ECO:0000313" key="7">
    <source>
        <dbReference type="EnsemblPlants" id="Pp3c2_18670V3.1"/>
    </source>
</evidence>
<dbReference type="Proteomes" id="UP000006727">
    <property type="component" value="Chromosome 2"/>
</dbReference>
<comment type="pathway">
    <text evidence="1">Glycan metabolism; pectin biosynthesis.</text>
</comment>
<dbReference type="GO" id="GO:0016757">
    <property type="term" value="F:glycosyltransferase activity"/>
    <property type="evidence" value="ECO:0007669"/>
    <property type="project" value="UniProtKB-KW"/>
</dbReference>
<evidence type="ECO:0000256" key="2">
    <source>
        <dbReference type="ARBA" id="ARBA00006351"/>
    </source>
</evidence>
<accession>A0A2K1L263</accession>
<dbReference type="EMBL" id="ABEU02000002">
    <property type="protein sequence ID" value="PNR60106.1"/>
    <property type="molecule type" value="Genomic_DNA"/>
</dbReference>
<dbReference type="AlphaFoldDB" id="A0A2K1L263"/>
<evidence type="ECO:0000256" key="1">
    <source>
        <dbReference type="ARBA" id="ARBA00004877"/>
    </source>
</evidence>
<dbReference type="Pfam" id="PF01501">
    <property type="entry name" value="Glyco_transf_8"/>
    <property type="match status" value="1"/>
</dbReference>
<dbReference type="InterPro" id="IPR029044">
    <property type="entry name" value="Nucleotide-diphossugar_trans"/>
</dbReference>
<dbReference type="GeneID" id="112293776"/>
<reference evidence="6 8" key="1">
    <citation type="journal article" date="2008" name="Science">
        <title>The Physcomitrella genome reveals evolutionary insights into the conquest of land by plants.</title>
        <authorList>
            <person name="Rensing S."/>
            <person name="Lang D."/>
            <person name="Zimmer A."/>
            <person name="Terry A."/>
            <person name="Salamov A."/>
            <person name="Shapiro H."/>
            <person name="Nishiyama T."/>
            <person name="Perroud P.-F."/>
            <person name="Lindquist E."/>
            <person name="Kamisugi Y."/>
            <person name="Tanahashi T."/>
            <person name="Sakakibara K."/>
            <person name="Fujita T."/>
            <person name="Oishi K."/>
            <person name="Shin-I T."/>
            <person name="Kuroki Y."/>
            <person name="Toyoda A."/>
            <person name="Suzuki Y."/>
            <person name="Hashimoto A."/>
            <person name="Yamaguchi K."/>
            <person name="Sugano A."/>
            <person name="Kohara Y."/>
            <person name="Fujiyama A."/>
            <person name="Anterola A."/>
            <person name="Aoki S."/>
            <person name="Ashton N."/>
            <person name="Barbazuk W.B."/>
            <person name="Barker E."/>
            <person name="Bennetzen J."/>
            <person name="Bezanilla M."/>
            <person name="Blankenship R."/>
            <person name="Cho S.H."/>
            <person name="Dutcher S."/>
            <person name="Estelle M."/>
            <person name="Fawcett J.A."/>
            <person name="Gundlach H."/>
            <person name="Hanada K."/>
            <person name="Heyl A."/>
            <person name="Hicks K.A."/>
            <person name="Hugh J."/>
            <person name="Lohr M."/>
            <person name="Mayer K."/>
            <person name="Melkozernov A."/>
            <person name="Murata T."/>
            <person name="Nelson D."/>
            <person name="Pils B."/>
            <person name="Prigge M."/>
            <person name="Reiss B."/>
            <person name="Renner T."/>
            <person name="Rombauts S."/>
            <person name="Rushton P."/>
            <person name="Sanderfoot A."/>
            <person name="Schween G."/>
            <person name="Shiu S.-H."/>
            <person name="Stueber K."/>
            <person name="Theodoulou F.L."/>
            <person name="Tu H."/>
            <person name="Van de Peer Y."/>
            <person name="Verrier P.J."/>
            <person name="Waters E."/>
            <person name="Wood A."/>
            <person name="Yang L."/>
            <person name="Cove D."/>
            <person name="Cuming A."/>
            <person name="Hasebe M."/>
            <person name="Lucas S."/>
            <person name="Mishler D.B."/>
            <person name="Reski R."/>
            <person name="Grigoriev I."/>
            <person name="Quatrano R.S."/>
            <person name="Boore J.L."/>
        </authorList>
    </citation>
    <scope>NUCLEOTIDE SEQUENCE [LARGE SCALE GENOMIC DNA]</scope>
    <source>
        <strain evidence="7 8">cv. Gransden 2004</strain>
    </source>
</reference>
<dbReference type="EnsemblPlants" id="Pp3c2_18670V3.2">
    <property type="protein sequence ID" value="Pp3c2_18670V3.2"/>
    <property type="gene ID" value="Pp3c2_18670"/>
</dbReference>
<proteinExistence type="inferred from homology"/>
<dbReference type="InterPro" id="IPR002495">
    <property type="entry name" value="Glyco_trans_8"/>
</dbReference>
<name>A0A2K1L263_PHYPA</name>
<dbReference type="EnsemblPlants" id="Pp3c2_18670V3.1">
    <property type="protein sequence ID" value="Pp3c2_18670V3.1"/>
    <property type="gene ID" value="Pp3c2_18670"/>
</dbReference>
<keyword evidence="3" id="KW-0328">Glycosyltransferase</keyword>